<reference evidence="5 6" key="1">
    <citation type="submission" date="2019-07" db="EMBL/GenBank/DDBJ databases">
        <title>Whole genome shotgun sequence of Rhodospirillum oryzae NBRC 107573.</title>
        <authorList>
            <person name="Hosoyama A."/>
            <person name="Uohara A."/>
            <person name="Ohji S."/>
            <person name="Ichikawa N."/>
        </authorList>
    </citation>
    <scope>NUCLEOTIDE SEQUENCE [LARGE SCALE GENOMIC DNA]</scope>
    <source>
        <strain evidence="5 6">NBRC 107573</strain>
    </source>
</reference>
<name>A0A512H6I6_9PROT</name>
<keyword evidence="6" id="KW-1185">Reference proteome</keyword>
<evidence type="ECO:0000313" key="5">
    <source>
        <dbReference type="EMBL" id="GEO81038.1"/>
    </source>
</evidence>
<feature type="transmembrane region" description="Helical" evidence="3">
    <location>
        <begin position="58"/>
        <end position="79"/>
    </location>
</feature>
<feature type="transmembrane region" description="Helical" evidence="3">
    <location>
        <begin position="154"/>
        <end position="177"/>
    </location>
</feature>
<organism evidence="5 6">
    <name type="scientific">Pararhodospirillum oryzae</name>
    <dbReference type="NCBI Taxonomy" id="478448"/>
    <lineage>
        <taxon>Bacteria</taxon>
        <taxon>Pseudomonadati</taxon>
        <taxon>Pseudomonadota</taxon>
        <taxon>Alphaproteobacteria</taxon>
        <taxon>Rhodospirillales</taxon>
        <taxon>Rhodospirillaceae</taxon>
        <taxon>Pararhodospirillum</taxon>
    </lineage>
</organism>
<dbReference type="InterPro" id="IPR043128">
    <property type="entry name" value="Rev_trsase/Diguanyl_cyclase"/>
</dbReference>
<dbReference type="CDD" id="cd01949">
    <property type="entry name" value="GGDEF"/>
    <property type="match status" value="1"/>
</dbReference>
<feature type="transmembrane region" description="Helical" evidence="3">
    <location>
        <begin position="241"/>
        <end position="262"/>
    </location>
</feature>
<feature type="transmembrane region" description="Helical" evidence="3">
    <location>
        <begin position="216"/>
        <end position="234"/>
    </location>
</feature>
<gene>
    <name evidence="5" type="ORF">ROR02_11690</name>
</gene>
<keyword evidence="3" id="KW-1133">Transmembrane helix</keyword>
<dbReference type="NCBIfam" id="TIGR00254">
    <property type="entry name" value="GGDEF"/>
    <property type="match status" value="1"/>
</dbReference>
<feature type="transmembrane region" description="Helical" evidence="3">
    <location>
        <begin position="120"/>
        <end position="142"/>
    </location>
</feature>
<evidence type="ECO:0000313" key="6">
    <source>
        <dbReference type="Proteomes" id="UP000321567"/>
    </source>
</evidence>
<feature type="transmembrane region" description="Helical" evidence="3">
    <location>
        <begin position="35"/>
        <end position="51"/>
    </location>
</feature>
<dbReference type="Pfam" id="PF00990">
    <property type="entry name" value="GGDEF"/>
    <property type="match status" value="1"/>
</dbReference>
<keyword evidence="3" id="KW-0472">Membrane</keyword>
<dbReference type="InterPro" id="IPR050469">
    <property type="entry name" value="Diguanylate_Cyclase"/>
</dbReference>
<keyword evidence="3" id="KW-0812">Transmembrane</keyword>
<comment type="caution">
    <text evidence="5">The sequence shown here is derived from an EMBL/GenBank/DDBJ whole genome shotgun (WGS) entry which is preliminary data.</text>
</comment>
<feature type="transmembrane region" description="Helical" evidence="3">
    <location>
        <begin position="189"/>
        <end position="210"/>
    </location>
</feature>
<dbReference type="Gene3D" id="3.30.70.270">
    <property type="match status" value="1"/>
</dbReference>
<proteinExistence type="predicted"/>
<dbReference type="FunFam" id="3.30.70.270:FF:000001">
    <property type="entry name" value="Diguanylate cyclase domain protein"/>
    <property type="match status" value="1"/>
</dbReference>
<dbReference type="SMART" id="SM00267">
    <property type="entry name" value="GGDEF"/>
    <property type="match status" value="1"/>
</dbReference>
<feature type="transmembrane region" description="Helical" evidence="3">
    <location>
        <begin position="85"/>
        <end position="108"/>
    </location>
</feature>
<dbReference type="EMBL" id="BJZO01000024">
    <property type="protein sequence ID" value="GEO81038.1"/>
    <property type="molecule type" value="Genomic_DNA"/>
</dbReference>
<dbReference type="Proteomes" id="UP000321567">
    <property type="component" value="Unassembled WGS sequence"/>
</dbReference>
<dbReference type="SUPFAM" id="SSF55073">
    <property type="entry name" value="Nucleotide cyclase"/>
    <property type="match status" value="1"/>
</dbReference>
<dbReference type="GO" id="GO:0052621">
    <property type="term" value="F:diguanylate cyclase activity"/>
    <property type="evidence" value="ECO:0007669"/>
    <property type="project" value="UniProtKB-EC"/>
</dbReference>
<comment type="catalytic activity">
    <reaction evidence="2">
        <text>2 GTP = 3',3'-c-di-GMP + 2 diphosphate</text>
        <dbReference type="Rhea" id="RHEA:24898"/>
        <dbReference type="ChEBI" id="CHEBI:33019"/>
        <dbReference type="ChEBI" id="CHEBI:37565"/>
        <dbReference type="ChEBI" id="CHEBI:58805"/>
        <dbReference type="EC" id="2.7.7.65"/>
    </reaction>
</comment>
<dbReference type="InterPro" id="IPR000160">
    <property type="entry name" value="GGDEF_dom"/>
</dbReference>
<dbReference type="InterPro" id="IPR029787">
    <property type="entry name" value="Nucleotide_cyclase"/>
</dbReference>
<dbReference type="PANTHER" id="PTHR45138:SF9">
    <property type="entry name" value="DIGUANYLATE CYCLASE DGCM-RELATED"/>
    <property type="match status" value="1"/>
</dbReference>
<evidence type="ECO:0000256" key="1">
    <source>
        <dbReference type="ARBA" id="ARBA00012528"/>
    </source>
</evidence>
<evidence type="ECO:0000256" key="3">
    <source>
        <dbReference type="SAM" id="Phobius"/>
    </source>
</evidence>
<feature type="domain" description="GGDEF" evidence="4">
    <location>
        <begin position="332"/>
        <end position="464"/>
    </location>
</feature>
<accession>A0A512H6I6</accession>
<evidence type="ECO:0000259" key="4">
    <source>
        <dbReference type="PROSITE" id="PS50887"/>
    </source>
</evidence>
<protein>
    <recommendedName>
        <fullName evidence="1">diguanylate cyclase</fullName>
        <ecNumber evidence="1">2.7.7.65</ecNumber>
    </recommendedName>
</protein>
<dbReference type="PROSITE" id="PS50887">
    <property type="entry name" value="GGDEF"/>
    <property type="match status" value="1"/>
</dbReference>
<feature type="transmembrane region" description="Helical" evidence="3">
    <location>
        <begin position="274"/>
        <end position="291"/>
    </location>
</feature>
<sequence length="475" mass="49988">MRWPLPWLLAALVPAGAMAVSIAMPMIGASPPSGPWASPSALALALFLALGQQAVPVVVLGAGLATFGFLFVAACPFSLLHGVGLTLGTAVAQIIAYGGVAWLVLKATPGRDSLALLGKGYLLAPFACALATTLALVSWHLFSDLDIAMLGSRGLSWFMGEWIAVNTLALPLYYILAPGRFQGRVQRRLVFWALGLAALTGGAALLKPALGADFSWMIVAAFLALTILAASHYLTPISSACLVVVAQGLLILATQVMGGGGMGEGPEWREVRQAMLGLSFVSYVAMAIPLLRAERGALRQIAQTDSLTGLLNRGAFLDQTEAEVSRSRRRGGALSLVVMDLDHFKQVNDRLGHAAGDKALRDTARAIHRALRTGDIAGRWGGEEFLVALPDTDLSEGTTVAERLRRDIAALSVQGAHGSHALSASLGVAQLLPNESLESAIARADRALYVAKGHGRNTVRVAPVVAWRCRTEETS</sequence>
<dbReference type="AlphaFoldDB" id="A0A512H6I6"/>
<evidence type="ECO:0000256" key="2">
    <source>
        <dbReference type="ARBA" id="ARBA00034247"/>
    </source>
</evidence>
<dbReference type="RefSeq" id="WP_170244989.1">
    <property type="nucleotide sequence ID" value="NZ_BJZO01000024.1"/>
</dbReference>
<dbReference type="PANTHER" id="PTHR45138">
    <property type="entry name" value="REGULATORY COMPONENTS OF SENSORY TRANSDUCTION SYSTEM"/>
    <property type="match status" value="1"/>
</dbReference>
<dbReference type="EC" id="2.7.7.65" evidence="1"/>